<name>A0ABD0KKE5_9CAEN</name>
<dbReference type="Proteomes" id="UP001519460">
    <property type="component" value="Unassembled WGS sequence"/>
</dbReference>
<organism evidence="1 2">
    <name type="scientific">Batillaria attramentaria</name>
    <dbReference type="NCBI Taxonomy" id="370345"/>
    <lineage>
        <taxon>Eukaryota</taxon>
        <taxon>Metazoa</taxon>
        <taxon>Spiralia</taxon>
        <taxon>Lophotrochozoa</taxon>
        <taxon>Mollusca</taxon>
        <taxon>Gastropoda</taxon>
        <taxon>Caenogastropoda</taxon>
        <taxon>Sorbeoconcha</taxon>
        <taxon>Cerithioidea</taxon>
        <taxon>Batillariidae</taxon>
        <taxon>Batillaria</taxon>
    </lineage>
</organism>
<comment type="caution">
    <text evidence="1">The sequence shown here is derived from an EMBL/GenBank/DDBJ whole genome shotgun (WGS) entry which is preliminary data.</text>
</comment>
<protein>
    <submittedName>
        <fullName evidence="1">Uncharacterized protein</fullName>
    </submittedName>
</protein>
<accession>A0ABD0KKE5</accession>
<dbReference type="AlphaFoldDB" id="A0ABD0KKE5"/>
<reference evidence="1 2" key="1">
    <citation type="journal article" date="2023" name="Sci. Data">
        <title>Genome assembly of the Korean intertidal mud-creeper Batillaria attramentaria.</title>
        <authorList>
            <person name="Patra A.K."/>
            <person name="Ho P.T."/>
            <person name="Jun S."/>
            <person name="Lee S.J."/>
            <person name="Kim Y."/>
            <person name="Won Y.J."/>
        </authorList>
    </citation>
    <scope>NUCLEOTIDE SEQUENCE [LARGE SCALE GENOMIC DNA]</scope>
    <source>
        <strain evidence="1">Wonlab-2016</strain>
    </source>
</reference>
<evidence type="ECO:0000313" key="2">
    <source>
        <dbReference type="Proteomes" id="UP001519460"/>
    </source>
</evidence>
<gene>
    <name evidence="1" type="ORF">BaRGS_00021184</name>
</gene>
<evidence type="ECO:0000313" key="1">
    <source>
        <dbReference type="EMBL" id="KAK7487634.1"/>
    </source>
</evidence>
<sequence>MITNHYFREKLRSQNLKYISENDARKGEKFAAVHRKTYTGSHLSTLRASSQCLTGIYSKSELTPMLALKYMIDCFYRLWFLPDSVYFEVYVW</sequence>
<keyword evidence="2" id="KW-1185">Reference proteome</keyword>
<proteinExistence type="predicted"/>
<feature type="non-terminal residue" evidence="1">
    <location>
        <position position="92"/>
    </location>
</feature>
<dbReference type="EMBL" id="JACVVK020000162">
    <property type="protein sequence ID" value="KAK7487634.1"/>
    <property type="molecule type" value="Genomic_DNA"/>
</dbReference>